<organism evidence="1 2">
    <name type="scientific">Neophaeococcomyces mojaviensis</name>
    <dbReference type="NCBI Taxonomy" id="3383035"/>
    <lineage>
        <taxon>Eukaryota</taxon>
        <taxon>Fungi</taxon>
        <taxon>Dikarya</taxon>
        <taxon>Ascomycota</taxon>
        <taxon>Pezizomycotina</taxon>
        <taxon>Eurotiomycetes</taxon>
        <taxon>Chaetothyriomycetidae</taxon>
        <taxon>Chaetothyriales</taxon>
        <taxon>Chaetothyriales incertae sedis</taxon>
        <taxon>Neophaeococcomyces</taxon>
    </lineage>
</organism>
<accession>A0ACC2ZW43</accession>
<gene>
    <name evidence="1" type="ORF">H2198_008912</name>
</gene>
<dbReference type="EMBL" id="JAPDRQ010000234">
    <property type="protein sequence ID" value="KAJ9651818.1"/>
    <property type="molecule type" value="Genomic_DNA"/>
</dbReference>
<proteinExistence type="predicted"/>
<evidence type="ECO:0000313" key="2">
    <source>
        <dbReference type="Proteomes" id="UP001172386"/>
    </source>
</evidence>
<keyword evidence="2" id="KW-1185">Reference proteome</keyword>
<comment type="caution">
    <text evidence="1">The sequence shown here is derived from an EMBL/GenBank/DDBJ whole genome shotgun (WGS) entry which is preliminary data.</text>
</comment>
<evidence type="ECO:0000313" key="1">
    <source>
        <dbReference type="EMBL" id="KAJ9651818.1"/>
    </source>
</evidence>
<protein>
    <submittedName>
        <fullName evidence="1">Uncharacterized protein</fullName>
    </submittedName>
</protein>
<name>A0ACC2ZW43_9EURO</name>
<reference evidence="1" key="1">
    <citation type="submission" date="2022-10" db="EMBL/GenBank/DDBJ databases">
        <title>Culturing micro-colonial fungi from biological soil crusts in the Mojave desert and describing Neophaeococcomyces mojavensis, and introducing the new genera and species Taxawa tesnikishii.</title>
        <authorList>
            <person name="Kurbessoian T."/>
            <person name="Stajich J.E."/>
        </authorList>
    </citation>
    <scope>NUCLEOTIDE SEQUENCE</scope>
    <source>
        <strain evidence="1">JES_112</strain>
    </source>
</reference>
<dbReference type="Proteomes" id="UP001172386">
    <property type="component" value="Unassembled WGS sequence"/>
</dbReference>
<sequence length="443" mass="49474">MDNKRKAVARIPNRVAGPPRLTTNSEVATMRLVSSMTSVPVPKVLDWSDDSSNSTGTEYIIMEFVEGVRLTERWNTMSTLERLECTETLSNFLADMTHIDFTAYGSLYFIDSPLQDFPKLPYRNDYFIGAQCSAEYWKCGVGDLESLGDSVPNPGPWREISSFCNGLIDTALSRIPTGEYPDRAAFRGSAEDAFQLLEAARSVIKELIKDTRVVEGASPVLIHPDFHARNVFVASNEPTKVIGVIDWQGARIEPAFMSALDTPDFATVLGALPFLAVDDERERKAADICATAFDAIMRGSTLKFRAARRLDEIMIRIFQYCVPAWTTGATALRQELIDLSREWTKLKLPGTCPYVPTDEEISLHEKLFVDLEDATKLKSGIVHLLNANGDGYVQNRYWKEAETLLPELRRQWIESATQCGTSEDEAKKIFPFEGNESIVSNGA</sequence>